<evidence type="ECO:0000313" key="2">
    <source>
        <dbReference type="Proteomes" id="UP000646523"/>
    </source>
</evidence>
<keyword evidence="2" id="KW-1185">Reference proteome</keyword>
<name>A0A917YPP3_9ACTN</name>
<gene>
    <name evidence="1" type="ORF">GCM10012289_01760</name>
</gene>
<protein>
    <submittedName>
        <fullName evidence="1">Uncharacterized protein</fullName>
    </submittedName>
</protein>
<sequence>MSDEAAAIAAHAVVLQSDARTLAECVERLRKIEAGLEAGGLAPPWLREAVTAHLGACVAAAADLSVAAAHLHRCAGRVRS</sequence>
<dbReference type="Proteomes" id="UP000646523">
    <property type="component" value="Unassembled WGS sequence"/>
</dbReference>
<evidence type="ECO:0000313" key="1">
    <source>
        <dbReference type="EMBL" id="GGO60871.1"/>
    </source>
</evidence>
<reference evidence="1" key="2">
    <citation type="submission" date="2020-09" db="EMBL/GenBank/DDBJ databases">
        <authorList>
            <person name="Sun Q."/>
            <person name="Zhou Y."/>
        </authorList>
    </citation>
    <scope>NUCLEOTIDE SEQUENCE</scope>
    <source>
        <strain evidence="1">CGMCC 4.7368</strain>
    </source>
</reference>
<reference evidence="1" key="1">
    <citation type="journal article" date="2014" name="Int. J. Syst. Evol. Microbiol.">
        <title>Complete genome sequence of Corynebacterium casei LMG S-19264T (=DSM 44701T), isolated from a smear-ripened cheese.</title>
        <authorList>
            <consortium name="US DOE Joint Genome Institute (JGI-PGF)"/>
            <person name="Walter F."/>
            <person name="Albersmeier A."/>
            <person name="Kalinowski J."/>
            <person name="Ruckert C."/>
        </authorList>
    </citation>
    <scope>NUCLEOTIDE SEQUENCE</scope>
    <source>
        <strain evidence="1">CGMCC 4.7368</strain>
    </source>
</reference>
<accession>A0A917YPP3</accession>
<comment type="caution">
    <text evidence="1">The sequence shown here is derived from an EMBL/GenBank/DDBJ whole genome shotgun (WGS) entry which is preliminary data.</text>
</comment>
<proteinExistence type="predicted"/>
<dbReference type="EMBL" id="BMNH01000001">
    <property type="protein sequence ID" value="GGO60871.1"/>
    <property type="molecule type" value="Genomic_DNA"/>
</dbReference>
<dbReference type="RefSeq" id="WP_189121998.1">
    <property type="nucleotide sequence ID" value="NZ_BMNH01000001.1"/>
</dbReference>
<dbReference type="AlphaFoldDB" id="A0A917YPP3"/>
<organism evidence="1 2">
    <name type="scientific">Nonomuraea cavernae</name>
    <dbReference type="NCBI Taxonomy" id="2045107"/>
    <lineage>
        <taxon>Bacteria</taxon>
        <taxon>Bacillati</taxon>
        <taxon>Actinomycetota</taxon>
        <taxon>Actinomycetes</taxon>
        <taxon>Streptosporangiales</taxon>
        <taxon>Streptosporangiaceae</taxon>
        <taxon>Nonomuraea</taxon>
    </lineage>
</organism>